<feature type="transmembrane region" description="Helical" evidence="1">
    <location>
        <begin position="254"/>
        <end position="284"/>
    </location>
</feature>
<dbReference type="Proteomes" id="UP000176087">
    <property type="component" value="Unassembled WGS sequence"/>
</dbReference>
<comment type="caution">
    <text evidence="2">The sequence shown here is derived from an EMBL/GenBank/DDBJ whole genome shotgun (WGS) entry which is preliminary data.</text>
</comment>
<evidence type="ECO:0000313" key="2">
    <source>
        <dbReference type="EMBL" id="OEU85407.1"/>
    </source>
</evidence>
<dbReference type="RefSeq" id="WP_070031241.1">
    <property type="nucleotide sequence ID" value="NZ_LJGS01000039.1"/>
</dbReference>
<dbReference type="STRING" id="933944.AN215_22935"/>
<proteinExistence type="predicted"/>
<keyword evidence="3" id="KW-1185">Reference proteome</keyword>
<dbReference type="EMBL" id="LJGT01000041">
    <property type="protein sequence ID" value="OEU85407.1"/>
    <property type="molecule type" value="Genomic_DNA"/>
</dbReference>
<keyword evidence="1" id="KW-1133">Transmembrane helix</keyword>
<feature type="transmembrane region" description="Helical" evidence="1">
    <location>
        <begin position="133"/>
        <end position="164"/>
    </location>
</feature>
<sequence length="366" mass="39331">MNMNGGSVRIERFLIRSGLPQLVPGWTARTHVVPRMLPSLAFFAAFVTVVITRDGIFAEISPFAAGSAAGVAVWVLCGKLRAHVWELPRWVVLGITVLFLALPWTVILLHYAADRGAWVATGNEAGGIPAGLAAFLVGILITATAVVWLVVSYAGVQFGVVALVRVAFMQSLGDLRNSVRLHGRALPAMLFVTFLGFFAGEMWQLGAHLTWLRTVLILCLFALVATAAGASHLRDELDALEDVNLTKRQMRNVLTVLATRQLVQATVVGVAIFAFFAVLGVVAVDPQTAETWVGAKPDASVIPGVPQALLRCAALLAGFGATNFVVSTMTDRDARSEFFRPIVSDLEESLRRWAEATRPAPEPVPA</sequence>
<keyword evidence="1" id="KW-0812">Transmembrane</keyword>
<feature type="transmembrane region" description="Helical" evidence="1">
    <location>
        <begin position="32"/>
        <end position="51"/>
    </location>
</feature>
<accession>A0A1E7JG22</accession>
<feature type="transmembrane region" description="Helical" evidence="1">
    <location>
        <begin position="211"/>
        <end position="233"/>
    </location>
</feature>
<dbReference type="AlphaFoldDB" id="A0A1E7JG22"/>
<evidence type="ECO:0000256" key="1">
    <source>
        <dbReference type="SAM" id="Phobius"/>
    </source>
</evidence>
<evidence type="ECO:0000313" key="3">
    <source>
        <dbReference type="Proteomes" id="UP000176087"/>
    </source>
</evidence>
<gene>
    <name evidence="2" type="ORF">AN215_22935</name>
</gene>
<feature type="transmembrane region" description="Helical" evidence="1">
    <location>
        <begin position="90"/>
        <end position="113"/>
    </location>
</feature>
<reference evidence="2 3" key="1">
    <citation type="journal article" date="2016" name="Front. Microbiol.">
        <title>Comparative Genomics Analysis of Streptomyces Species Reveals Their Adaptation to the Marine Environment and Their Diversity at the Genomic Level.</title>
        <authorList>
            <person name="Tian X."/>
            <person name="Zhang Z."/>
            <person name="Yang T."/>
            <person name="Chen M."/>
            <person name="Li J."/>
            <person name="Chen F."/>
            <person name="Yang J."/>
            <person name="Li W."/>
            <person name="Zhang B."/>
            <person name="Zhang Z."/>
            <person name="Wu J."/>
            <person name="Zhang C."/>
            <person name="Long L."/>
            <person name="Xiao J."/>
        </authorList>
    </citation>
    <scope>NUCLEOTIDE SEQUENCE [LARGE SCALE GENOMIC DNA]</scope>
    <source>
        <strain evidence="2 3">SCSIO 10390</strain>
    </source>
</reference>
<feature type="transmembrane region" description="Helical" evidence="1">
    <location>
        <begin position="57"/>
        <end position="78"/>
    </location>
</feature>
<organism evidence="2 3">
    <name type="scientific">Streptomyces abyssalis</name>
    <dbReference type="NCBI Taxonomy" id="933944"/>
    <lineage>
        <taxon>Bacteria</taxon>
        <taxon>Bacillati</taxon>
        <taxon>Actinomycetota</taxon>
        <taxon>Actinomycetes</taxon>
        <taxon>Kitasatosporales</taxon>
        <taxon>Streptomycetaceae</taxon>
        <taxon>Streptomyces</taxon>
    </lineage>
</organism>
<protein>
    <submittedName>
        <fullName evidence="2">Uncharacterized protein</fullName>
    </submittedName>
</protein>
<dbReference type="PATRIC" id="fig|933944.6.peg.2800"/>
<feature type="transmembrane region" description="Helical" evidence="1">
    <location>
        <begin position="185"/>
        <end position="205"/>
    </location>
</feature>
<name>A0A1E7JG22_9ACTN</name>
<feature type="transmembrane region" description="Helical" evidence="1">
    <location>
        <begin position="304"/>
        <end position="326"/>
    </location>
</feature>
<dbReference type="OrthoDB" id="5242179at2"/>
<keyword evidence="1" id="KW-0472">Membrane</keyword>